<evidence type="ECO:0000313" key="3">
    <source>
        <dbReference type="Proteomes" id="UP001501676"/>
    </source>
</evidence>
<organism evidence="2 3">
    <name type="scientific">Cryptosporangium minutisporangium</name>
    <dbReference type="NCBI Taxonomy" id="113569"/>
    <lineage>
        <taxon>Bacteria</taxon>
        <taxon>Bacillati</taxon>
        <taxon>Actinomycetota</taxon>
        <taxon>Actinomycetes</taxon>
        <taxon>Cryptosporangiales</taxon>
        <taxon>Cryptosporangiaceae</taxon>
        <taxon>Cryptosporangium</taxon>
    </lineage>
</organism>
<feature type="compositionally biased region" description="Basic residues" evidence="1">
    <location>
        <begin position="73"/>
        <end position="82"/>
    </location>
</feature>
<reference evidence="3" key="1">
    <citation type="journal article" date="2019" name="Int. J. Syst. Evol. Microbiol.">
        <title>The Global Catalogue of Microorganisms (GCM) 10K type strain sequencing project: providing services to taxonomists for standard genome sequencing and annotation.</title>
        <authorList>
            <consortium name="The Broad Institute Genomics Platform"/>
            <consortium name="The Broad Institute Genome Sequencing Center for Infectious Disease"/>
            <person name="Wu L."/>
            <person name="Ma J."/>
        </authorList>
    </citation>
    <scope>NUCLEOTIDE SEQUENCE [LARGE SCALE GENOMIC DNA]</scope>
    <source>
        <strain evidence="3">JCM 9458</strain>
    </source>
</reference>
<dbReference type="Proteomes" id="UP001501676">
    <property type="component" value="Unassembled WGS sequence"/>
</dbReference>
<accession>A0ABP6TBM2</accession>
<feature type="region of interest" description="Disordered" evidence="1">
    <location>
        <begin position="1"/>
        <end position="82"/>
    </location>
</feature>
<name>A0ABP6TBM2_9ACTN</name>
<evidence type="ECO:0000256" key="1">
    <source>
        <dbReference type="SAM" id="MobiDB-lite"/>
    </source>
</evidence>
<feature type="compositionally biased region" description="Basic and acidic residues" evidence="1">
    <location>
        <begin position="18"/>
        <end position="28"/>
    </location>
</feature>
<evidence type="ECO:0000313" key="2">
    <source>
        <dbReference type="EMBL" id="GAA3398419.1"/>
    </source>
</evidence>
<evidence type="ECO:0008006" key="4">
    <source>
        <dbReference type="Google" id="ProtNLM"/>
    </source>
</evidence>
<keyword evidence="3" id="KW-1185">Reference proteome</keyword>
<proteinExistence type="predicted"/>
<gene>
    <name evidence="2" type="ORF">GCM10020369_81940</name>
</gene>
<sequence length="82" mass="8995">MAKTDTKKKGRSAVTGEYVDKKTVEKKPRTTVAEKSGEKKGTGQKRSAITGKFVKKSTAKRHPDTTVTEDAKSKKKGSKKKK</sequence>
<comment type="caution">
    <text evidence="2">The sequence shown here is derived from an EMBL/GenBank/DDBJ whole genome shotgun (WGS) entry which is preliminary data.</text>
</comment>
<feature type="compositionally biased region" description="Basic and acidic residues" evidence="1">
    <location>
        <begin position="61"/>
        <end position="72"/>
    </location>
</feature>
<dbReference type="EMBL" id="BAAAYN010000082">
    <property type="protein sequence ID" value="GAA3398419.1"/>
    <property type="molecule type" value="Genomic_DNA"/>
</dbReference>
<protein>
    <recommendedName>
        <fullName evidence="4">Multidrug transporter</fullName>
    </recommendedName>
</protein>
<dbReference type="RefSeq" id="WP_345733743.1">
    <property type="nucleotide sequence ID" value="NZ_BAAAYN010000082.1"/>
</dbReference>